<dbReference type="EMBL" id="JAHBMH010000054">
    <property type="protein sequence ID" value="KAK1935516.1"/>
    <property type="molecule type" value="Genomic_DNA"/>
</dbReference>
<comment type="caution">
    <text evidence="1">The sequence shown here is derived from an EMBL/GenBank/DDBJ whole genome shotgun (WGS) entry which is preliminary data.</text>
</comment>
<sequence length="110" mass="11554">MPGQGIIPLTNKHEATENLLEGFGIRTRLKAHSRFECIGNLLASIGSKIASIVGKASADKLGGGTIVNLVSQPFVKILAGASRSLAINILSTPLAPTESFATRITVEEQE</sequence>
<organism evidence="1 2">
    <name type="scientific">Babesia divergens</name>
    <dbReference type="NCBI Taxonomy" id="32595"/>
    <lineage>
        <taxon>Eukaryota</taxon>
        <taxon>Sar</taxon>
        <taxon>Alveolata</taxon>
        <taxon>Apicomplexa</taxon>
        <taxon>Aconoidasida</taxon>
        <taxon>Piroplasmida</taxon>
        <taxon>Babesiidae</taxon>
        <taxon>Babesia</taxon>
    </lineage>
</organism>
<protein>
    <submittedName>
        <fullName evidence="1">Uncharacterized protein</fullName>
    </submittedName>
</protein>
<evidence type="ECO:0000313" key="1">
    <source>
        <dbReference type="EMBL" id="KAK1935516.1"/>
    </source>
</evidence>
<name>A0AAD9GBK5_BABDI</name>
<dbReference type="Proteomes" id="UP001195914">
    <property type="component" value="Unassembled WGS sequence"/>
</dbReference>
<gene>
    <name evidence="1" type="ORF">X943_001421</name>
</gene>
<evidence type="ECO:0000313" key="2">
    <source>
        <dbReference type="Proteomes" id="UP001195914"/>
    </source>
</evidence>
<reference evidence="1" key="2">
    <citation type="submission" date="2021-05" db="EMBL/GenBank/DDBJ databases">
        <authorList>
            <person name="Pain A."/>
        </authorList>
    </citation>
    <scope>NUCLEOTIDE SEQUENCE</scope>
    <source>
        <strain evidence="1">1802A</strain>
    </source>
</reference>
<dbReference type="AlphaFoldDB" id="A0AAD9GBK5"/>
<accession>A0AAD9GBK5</accession>
<keyword evidence="2" id="KW-1185">Reference proteome</keyword>
<reference evidence="1" key="1">
    <citation type="journal article" date="2014" name="Nucleic Acids Res.">
        <title>The evolutionary dynamics of variant antigen genes in Babesia reveal a history of genomic innovation underlying host-parasite interaction.</title>
        <authorList>
            <person name="Jackson A.P."/>
            <person name="Otto T.D."/>
            <person name="Darby A."/>
            <person name="Ramaprasad A."/>
            <person name="Xia D."/>
            <person name="Echaide I.E."/>
            <person name="Farber M."/>
            <person name="Gahlot S."/>
            <person name="Gamble J."/>
            <person name="Gupta D."/>
            <person name="Gupta Y."/>
            <person name="Jackson L."/>
            <person name="Malandrin L."/>
            <person name="Malas T.B."/>
            <person name="Moussa E."/>
            <person name="Nair M."/>
            <person name="Reid A.J."/>
            <person name="Sanders M."/>
            <person name="Sharma J."/>
            <person name="Tracey A."/>
            <person name="Quail M.A."/>
            <person name="Weir W."/>
            <person name="Wastling J.M."/>
            <person name="Hall N."/>
            <person name="Willadsen P."/>
            <person name="Lingelbach K."/>
            <person name="Shiels B."/>
            <person name="Tait A."/>
            <person name="Berriman M."/>
            <person name="Allred D.R."/>
            <person name="Pain A."/>
        </authorList>
    </citation>
    <scope>NUCLEOTIDE SEQUENCE</scope>
    <source>
        <strain evidence="1">1802A</strain>
    </source>
</reference>
<proteinExistence type="predicted"/>